<sequence length="278" mass="31402">MKKIGIIIGLISLLSCQEEVQLDLGNVSKKPVIEAVWTNEVTENYVKISYTRDYFDTLANELVENASVSIIDNASGTLVDFMFEDELGYYTPLHGQTAIPGHSYTLKVIVDENEYTSEGLTQEPPILDSITYVFEEESFFSDEGYYLTVYGKIPFEEGNFYRLLLTKNDTLLNGRGDYFLFDDTFGTNVLDNGFELNGFAFEENDKVKLQLIRLNEDAYDYLNQFVSLLFNDGGLFSPPPENPESNIQAINGEDQVLGYFMTGSIISKTIKIEALESE</sequence>
<dbReference type="KEGG" id="cmr:Cycma_2698"/>
<dbReference type="Pfam" id="PF14054">
    <property type="entry name" value="DUF4249"/>
    <property type="match status" value="1"/>
</dbReference>
<dbReference type="PROSITE" id="PS51257">
    <property type="entry name" value="PROKAR_LIPOPROTEIN"/>
    <property type="match status" value="1"/>
</dbReference>
<dbReference type="AlphaFoldDB" id="G0IYL4"/>
<keyword evidence="2" id="KW-1185">Reference proteome</keyword>
<dbReference type="OrthoDB" id="637707at2"/>
<dbReference type="RefSeq" id="WP_014020729.1">
    <property type="nucleotide sequence ID" value="NC_015914.1"/>
</dbReference>
<dbReference type="eggNOG" id="ENOG5032VGS">
    <property type="taxonomic scope" value="Bacteria"/>
</dbReference>
<dbReference type="STRING" id="880070.Cycma_2698"/>
<evidence type="ECO:0000313" key="1">
    <source>
        <dbReference type="EMBL" id="AEL26437.1"/>
    </source>
</evidence>
<protein>
    <recommendedName>
        <fullName evidence="3">DUF4249 domain-containing protein</fullName>
    </recommendedName>
</protein>
<gene>
    <name evidence="1" type="ordered locus">Cycma_2698</name>
</gene>
<reference evidence="2" key="1">
    <citation type="submission" date="2011-07" db="EMBL/GenBank/DDBJ databases">
        <title>The complete genome of Cyclobacterium marinum DSM 745.</title>
        <authorList>
            <person name="Lucas S."/>
            <person name="Han J."/>
            <person name="Lapidus A."/>
            <person name="Bruce D."/>
            <person name="Goodwin L."/>
            <person name="Pitluck S."/>
            <person name="Peters L."/>
            <person name="Kyrpides N."/>
            <person name="Mavromatis K."/>
            <person name="Ivanova N."/>
            <person name="Ovchinnikova G."/>
            <person name="Chertkov O."/>
            <person name="Detter J.C."/>
            <person name="Tapia R."/>
            <person name="Han C."/>
            <person name="Land M."/>
            <person name="Hauser L."/>
            <person name="Markowitz V."/>
            <person name="Cheng J.-F."/>
            <person name="Hugenholtz P."/>
            <person name="Woyke T."/>
            <person name="Wu D."/>
            <person name="Tindall B."/>
            <person name="Schuetze A."/>
            <person name="Brambilla E."/>
            <person name="Klenk H.-P."/>
            <person name="Eisen J.A."/>
        </authorList>
    </citation>
    <scope>NUCLEOTIDE SEQUENCE [LARGE SCALE GENOMIC DNA]</scope>
    <source>
        <strain evidence="2">ATCC 25205 / DSM 745 / LMG 13164 / NCIMB 1802</strain>
    </source>
</reference>
<dbReference type="EMBL" id="CP002955">
    <property type="protein sequence ID" value="AEL26437.1"/>
    <property type="molecule type" value="Genomic_DNA"/>
</dbReference>
<evidence type="ECO:0008006" key="3">
    <source>
        <dbReference type="Google" id="ProtNLM"/>
    </source>
</evidence>
<proteinExistence type="predicted"/>
<accession>G0IYL4</accession>
<name>G0IYL4_CYCMS</name>
<organism evidence="1 2">
    <name type="scientific">Cyclobacterium marinum (strain ATCC 25205 / DSM 745 / LMG 13164 / NCIMB 1802)</name>
    <name type="common">Flectobacillus marinus</name>
    <dbReference type="NCBI Taxonomy" id="880070"/>
    <lineage>
        <taxon>Bacteria</taxon>
        <taxon>Pseudomonadati</taxon>
        <taxon>Bacteroidota</taxon>
        <taxon>Cytophagia</taxon>
        <taxon>Cytophagales</taxon>
        <taxon>Cyclobacteriaceae</taxon>
        <taxon>Cyclobacterium</taxon>
    </lineage>
</organism>
<evidence type="ECO:0000313" key="2">
    <source>
        <dbReference type="Proteomes" id="UP000001635"/>
    </source>
</evidence>
<dbReference type="HOGENOM" id="CLU_079066_0_0_10"/>
<dbReference type="Proteomes" id="UP000001635">
    <property type="component" value="Chromosome"/>
</dbReference>
<dbReference type="InterPro" id="IPR025345">
    <property type="entry name" value="DUF4249"/>
</dbReference>